<proteinExistence type="predicted"/>
<organism evidence="2 3">
    <name type="scientific">Cryobacterium melibiosiphilum</name>
    <dbReference type="NCBI Taxonomy" id="995039"/>
    <lineage>
        <taxon>Bacteria</taxon>
        <taxon>Bacillati</taxon>
        <taxon>Actinomycetota</taxon>
        <taxon>Actinomycetes</taxon>
        <taxon>Micrococcales</taxon>
        <taxon>Microbacteriaceae</taxon>
        <taxon>Cryobacterium</taxon>
    </lineage>
</organism>
<dbReference type="Proteomes" id="UP000272015">
    <property type="component" value="Unassembled WGS sequence"/>
</dbReference>
<accession>A0A3A5MYC4</accession>
<dbReference type="PANTHER" id="PTHR22916">
    <property type="entry name" value="GLYCOSYLTRANSFERASE"/>
    <property type="match status" value="1"/>
</dbReference>
<dbReference type="PANTHER" id="PTHR22916:SF3">
    <property type="entry name" value="UDP-GLCNAC:BETAGAL BETA-1,3-N-ACETYLGLUCOSAMINYLTRANSFERASE-LIKE PROTEIN 1"/>
    <property type="match status" value="1"/>
</dbReference>
<sequence>MTISISVLVPSYNSMPFVTAALDSIACQLSDKDEIIIQDAGSTDGSVAAYEAMAKLDSRVSLTVEADSGQSDALNRALSRASGTHILWLNADDIVLPDSLAAFREAADRSDGHQPKLLIGGHQVLRADGSLIASYASASLSHQRLMLHGCYVFSGSILINRELLIRLGGFSSDFSYCMDLDLLFRLTELSPDQISIVPNLIGALRRHDASKSGTSGHLFVLEGWRVRSKYITTSRDHGRRICAAVWQYLASISKPIRFSPLYQKLRGRQIS</sequence>
<keyword evidence="3" id="KW-1185">Reference proteome</keyword>
<dbReference type="EMBL" id="QZVS01000053">
    <property type="protein sequence ID" value="RJT91036.1"/>
    <property type="molecule type" value="Genomic_DNA"/>
</dbReference>
<dbReference type="InterPro" id="IPR029044">
    <property type="entry name" value="Nucleotide-diphossugar_trans"/>
</dbReference>
<evidence type="ECO:0000259" key="1">
    <source>
        <dbReference type="Pfam" id="PF00535"/>
    </source>
</evidence>
<keyword evidence="2" id="KW-0808">Transferase</keyword>
<dbReference type="AlphaFoldDB" id="A0A3A5MYC4"/>
<dbReference type="SUPFAM" id="SSF53448">
    <property type="entry name" value="Nucleotide-diphospho-sugar transferases"/>
    <property type="match status" value="1"/>
</dbReference>
<gene>
    <name evidence="2" type="ORF">D6T64_02765</name>
</gene>
<reference evidence="2 3" key="1">
    <citation type="submission" date="2018-09" db="EMBL/GenBank/DDBJ databases">
        <title>Novel species of Cryobacterium.</title>
        <authorList>
            <person name="Liu Q."/>
            <person name="Xin Y.-H."/>
        </authorList>
    </citation>
    <scope>NUCLEOTIDE SEQUENCE [LARGE SCALE GENOMIC DNA]</scope>
    <source>
        <strain evidence="2 3">Hh39</strain>
    </source>
</reference>
<dbReference type="GO" id="GO:0016758">
    <property type="term" value="F:hexosyltransferase activity"/>
    <property type="evidence" value="ECO:0007669"/>
    <property type="project" value="UniProtKB-ARBA"/>
</dbReference>
<dbReference type="Pfam" id="PF00535">
    <property type="entry name" value="Glycos_transf_2"/>
    <property type="match status" value="1"/>
</dbReference>
<protein>
    <submittedName>
        <fullName evidence="2">Glycosyltransferase</fullName>
    </submittedName>
</protein>
<dbReference type="RefSeq" id="WP_119971246.1">
    <property type="nucleotide sequence ID" value="NZ_JBHSQA010000029.1"/>
</dbReference>
<feature type="domain" description="Glycosyltransferase 2-like" evidence="1">
    <location>
        <begin position="6"/>
        <end position="109"/>
    </location>
</feature>
<name>A0A3A5MYC4_9MICO</name>
<evidence type="ECO:0000313" key="3">
    <source>
        <dbReference type="Proteomes" id="UP000272015"/>
    </source>
</evidence>
<dbReference type="Gene3D" id="3.90.550.10">
    <property type="entry name" value="Spore Coat Polysaccharide Biosynthesis Protein SpsA, Chain A"/>
    <property type="match status" value="1"/>
</dbReference>
<dbReference type="InterPro" id="IPR001173">
    <property type="entry name" value="Glyco_trans_2-like"/>
</dbReference>
<comment type="caution">
    <text evidence="2">The sequence shown here is derived from an EMBL/GenBank/DDBJ whole genome shotgun (WGS) entry which is preliminary data.</text>
</comment>
<evidence type="ECO:0000313" key="2">
    <source>
        <dbReference type="EMBL" id="RJT91036.1"/>
    </source>
</evidence>